<accession>A0AAQ3RLG8</accession>
<evidence type="ECO:0000313" key="1">
    <source>
        <dbReference type="EMBL" id="WVY98486.1"/>
    </source>
</evidence>
<dbReference type="Proteomes" id="UP001374535">
    <property type="component" value="Chromosome 9"/>
</dbReference>
<sequence length="116" mass="13456">MAGCGPGGVCRRWRRRDWKKGWHGGLRRLTRWRLVRWSLVVAVSGGGKKMTVDSDGAWHNEMYFREPLMFRFRVKEFWAWVAMGPLLFLSPHAAICTPHYFLPNNKRGLGPGQQNT</sequence>
<proteinExistence type="predicted"/>
<protein>
    <submittedName>
        <fullName evidence="1">Uncharacterized protein</fullName>
    </submittedName>
</protein>
<organism evidence="1 2">
    <name type="scientific">Vigna mungo</name>
    <name type="common">Black gram</name>
    <name type="synonym">Phaseolus mungo</name>
    <dbReference type="NCBI Taxonomy" id="3915"/>
    <lineage>
        <taxon>Eukaryota</taxon>
        <taxon>Viridiplantae</taxon>
        <taxon>Streptophyta</taxon>
        <taxon>Embryophyta</taxon>
        <taxon>Tracheophyta</taxon>
        <taxon>Spermatophyta</taxon>
        <taxon>Magnoliopsida</taxon>
        <taxon>eudicotyledons</taxon>
        <taxon>Gunneridae</taxon>
        <taxon>Pentapetalae</taxon>
        <taxon>rosids</taxon>
        <taxon>fabids</taxon>
        <taxon>Fabales</taxon>
        <taxon>Fabaceae</taxon>
        <taxon>Papilionoideae</taxon>
        <taxon>50 kb inversion clade</taxon>
        <taxon>NPAAA clade</taxon>
        <taxon>indigoferoid/millettioid clade</taxon>
        <taxon>Phaseoleae</taxon>
        <taxon>Vigna</taxon>
    </lineage>
</organism>
<keyword evidence="2" id="KW-1185">Reference proteome</keyword>
<name>A0AAQ3RLG8_VIGMU</name>
<dbReference type="AlphaFoldDB" id="A0AAQ3RLG8"/>
<reference evidence="1 2" key="1">
    <citation type="journal article" date="2023" name="Life. Sci Alliance">
        <title>Evolutionary insights into 3D genome organization and epigenetic landscape of Vigna mungo.</title>
        <authorList>
            <person name="Junaid A."/>
            <person name="Singh B."/>
            <person name="Bhatia S."/>
        </authorList>
    </citation>
    <scope>NUCLEOTIDE SEQUENCE [LARGE SCALE GENOMIC DNA]</scope>
    <source>
        <strain evidence="1">Urdbean</strain>
    </source>
</reference>
<evidence type="ECO:0000313" key="2">
    <source>
        <dbReference type="Proteomes" id="UP001374535"/>
    </source>
</evidence>
<dbReference type="EMBL" id="CP144692">
    <property type="protein sequence ID" value="WVY98486.1"/>
    <property type="molecule type" value="Genomic_DNA"/>
</dbReference>
<gene>
    <name evidence="1" type="ORF">V8G54_030637</name>
</gene>